<reference evidence="1 2" key="2">
    <citation type="journal article" date="2022" name="Mol. Ecol. Resour.">
        <title>The genomes of chicory, endive, great burdock and yacon provide insights into Asteraceae paleo-polyploidization history and plant inulin production.</title>
        <authorList>
            <person name="Fan W."/>
            <person name="Wang S."/>
            <person name="Wang H."/>
            <person name="Wang A."/>
            <person name="Jiang F."/>
            <person name="Liu H."/>
            <person name="Zhao H."/>
            <person name="Xu D."/>
            <person name="Zhang Y."/>
        </authorList>
    </citation>
    <scope>NUCLEOTIDE SEQUENCE [LARGE SCALE GENOMIC DNA]</scope>
    <source>
        <strain evidence="2">cv. Punajuju</strain>
        <tissue evidence="1">Leaves</tissue>
    </source>
</reference>
<dbReference type="Proteomes" id="UP001055811">
    <property type="component" value="Linkage Group LG06"/>
</dbReference>
<comment type="caution">
    <text evidence="1">The sequence shown here is derived from an EMBL/GenBank/DDBJ whole genome shotgun (WGS) entry which is preliminary data.</text>
</comment>
<dbReference type="EMBL" id="CM042014">
    <property type="protein sequence ID" value="KAI3723663.1"/>
    <property type="molecule type" value="Genomic_DNA"/>
</dbReference>
<proteinExistence type="predicted"/>
<protein>
    <submittedName>
        <fullName evidence="1">Uncharacterized protein</fullName>
    </submittedName>
</protein>
<sequence length="299" mass="33357">MDASEKQKIKGKRELLHRRRSPTAISKPDQIVLMMTEVNHSQGNIAEKERMVEDVNSDEDDSDGKDHSHHGDKGCDRRFNTSKGGGIVDCMNVMVAKAVSSSDGNKCEDNATGFQQYEPGEGNPEQRLNEDNILLFKRSINTSSEDGPMMEEGMVEEVFTSDENNNEEDDVDGRLKAGDGRSDERDVTVRDHTKFADIYSTQEKVNFTTPTSNDYGCQDSPKSYHFPAHTLNDAAPHMHDTRNKEHGRLSSTQPTVNYNSNSLHDHASKKDVEITMDNHVIAAANLQVVEPSKTLEHPA</sequence>
<gene>
    <name evidence="1" type="ORF">L2E82_35418</name>
</gene>
<name>A0ACB9BNS6_CICIN</name>
<organism evidence="1 2">
    <name type="scientific">Cichorium intybus</name>
    <name type="common">Chicory</name>
    <dbReference type="NCBI Taxonomy" id="13427"/>
    <lineage>
        <taxon>Eukaryota</taxon>
        <taxon>Viridiplantae</taxon>
        <taxon>Streptophyta</taxon>
        <taxon>Embryophyta</taxon>
        <taxon>Tracheophyta</taxon>
        <taxon>Spermatophyta</taxon>
        <taxon>Magnoliopsida</taxon>
        <taxon>eudicotyledons</taxon>
        <taxon>Gunneridae</taxon>
        <taxon>Pentapetalae</taxon>
        <taxon>asterids</taxon>
        <taxon>campanulids</taxon>
        <taxon>Asterales</taxon>
        <taxon>Asteraceae</taxon>
        <taxon>Cichorioideae</taxon>
        <taxon>Cichorieae</taxon>
        <taxon>Cichoriinae</taxon>
        <taxon>Cichorium</taxon>
    </lineage>
</organism>
<keyword evidence="2" id="KW-1185">Reference proteome</keyword>
<reference evidence="2" key="1">
    <citation type="journal article" date="2022" name="Mol. Ecol. Resour.">
        <title>The genomes of chicory, endive, great burdock and yacon provide insights into Asteraceae palaeo-polyploidization history and plant inulin production.</title>
        <authorList>
            <person name="Fan W."/>
            <person name="Wang S."/>
            <person name="Wang H."/>
            <person name="Wang A."/>
            <person name="Jiang F."/>
            <person name="Liu H."/>
            <person name="Zhao H."/>
            <person name="Xu D."/>
            <person name="Zhang Y."/>
        </authorList>
    </citation>
    <scope>NUCLEOTIDE SEQUENCE [LARGE SCALE GENOMIC DNA]</scope>
    <source>
        <strain evidence="2">cv. Punajuju</strain>
    </source>
</reference>
<accession>A0ACB9BNS6</accession>
<evidence type="ECO:0000313" key="2">
    <source>
        <dbReference type="Proteomes" id="UP001055811"/>
    </source>
</evidence>
<evidence type="ECO:0000313" key="1">
    <source>
        <dbReference type="EMBL" id="KAI3723663.1"/>
    </source>
</evidence>